<dbReference type="PANTHER" id="PTHR11078:SF3">
    <property type="entry name" value="ANTITERMINATION NUSB DOMAIN-CONTAINING PROTEIN"/>
    <property type="match status" value="1"/>
</dbReference>
<dbReference type="GO" id="GO:0031564">
    <property type="term" value="P:transcription antitermination"/>
    <property type="evidence" value="ECO:0007669"/>
    <property type="project" value="UniProtKB-KW"/>
</dbReference>
<keyword evidence="5 6" id="KW-0804">Transcription</keyword>
<protein>
    <recommendedName>
        <fullName evidence="6">Transcription antitermination protein NusB</fullName>
    </recommendedName>
    <alternativeName>
        <fullName evidence="6">Antitermination factor NusB</fullName>
    </alternativeName>
</protein>
<dbReference type="NCBIfam" id="TIGR01951">
    <property type="entry name" value="nusB"/>
    <property type="match status" value="1"/>
</dbReference>
<reference evidence="8" key="1">
    <citation type="submission" date="2020-10" db="EMBL/GenBank/DDBJ databases">
        <authorList>
            <person name="Gilroy R."/>
        </authorList>
    </citation>
    <scope>NUCLEOTIDE SEQUENCE</scope>
    <source>
        <strain evidence="8">ChiBcec7-5410</strain>
    </source>
</reference>
<feature type="domain" description="NusB/RsmB/TIM44" evidence="7">
    <location>
        <begin position="8"/>
        <end position="131"/>
    </location>
</feature>
<comment type="similarity">
    <text evidence="1 6">Belongs to the NusB family.</text>
</comment>
<evidence type="ECO:0000256" key="3">
    <source>
        <dbReference type="ARBA" id="ARBA00022884"/>
    </source>
</evidence>
<dbReference type="HAMAP" id="MF_00073">
    <property type="entry name" value="NusB"/>
    <property type="match status" value="1"/>
</dbReference>
<evidence type="ECO:0000256" key="1">
    <source>
        <dbReference type="ARBA" id="ARBA00005952"/>
    </source>
</evidence>
<dbReference type="InterPro" id="IPR006027">
    <property type="entry name" value="NusB_RsmB_TIM44"/>
</dbReference>
<dbReference type="GO" id="GO:0005829">
    <property type="term" value="C:cytosol"/>
    <property type="evidence" value="ECO:0007669"/>
    <property type="project" value="TreeGrafter"/>
</dbReference>
<evidence type="ECO:0000313" key="8">
    <source>
        <dbReference type="EMBL" id="HIT93652.1"/>
    </source>
</evidence>
<reference evidence="8" key="2">
    <citation type="journal article" date="2021" name="PeerJ">
        <title>Extensive microbial diversity within the chicken gut microbiome revealed by metagenomics and culture.</title>
        <authorList>
            <person name="Gilroy R."/>
            <person name="Ravi A."/>
            <person name="Getino M."/>
            <person name="Pursley I."/>
            <person name="Horton D.L."/>
            <person name="Alikhan N.F."/>
            <person name="Baker D."/>
            <person name="Gharbi K."/>
            <person name="Hall N."/>
            <person name="Watson M."/>
            <person name="Adriaenssens E.M."/>
            <person name="Foster-Nyarko E."/>
            <person name="Jarju S."/>
            <person name="Secka A."/>
            <person name="Antonio M."/>
            <person name="Oren A."/>
            <person name="Chaudhuri R.R."/>
            <person name="La Ragione R."/>
            <person name="Hildebrand F."/>
            <person name="Pallen M.J."/>
        </authorList>
    </citation>
    <scope>NUCLEOTIDE SEQUENCE</scope>
    <source>
        <strain evidence="8">ChiBcec7-5410</strain>
    </source>
</reference>
<dbReference type="InterPro" id="IPR035926">
    <property type="entry name" value="NusB-like_sf"/>
</dbReference>
<proteinExistence type="inferred from homology"/>
<keyword evidence="3 6" id="KW-0694">RNA-binding</keyword>
<organism evidence="8 9">
    <name type="scientific">Candidatus Faecivivens stercoripullorum</name>
    <dbReference type="NCBI Taxonomy" id="2840805"/>
    <lineage>
        <taxon>Bacteria</taxon>
        <taxon>Bacillati</taxon>
        <taxon>Bacillota</taxon>
        <taxon>Clostridia</taxon>
        <taxon>Eubacteriales</taxon>
        <taxon>Oscillospiraceae</taxon>
        <taxon>Oscillospiraceae incertae sedis</taxon>
        <taxon>Candidatus Faecivivens</taxon>
    </lineage>
</organism>
<accession>A0A9D1H5W6</accession>
<gene>
    <name evidence="6 8" type="primary">nusB</name>
    <name evidence="8" type="ORF">IAC43_00550</name>
</gene>
<dbReference type="SUPFAM" id="SSF48013">
    <property type="entry name" value="NusB-like"/>
    <property type="match status" value="1"/>
</dbReference>
<evidence type="ECO:0000259" key="7">
    <source>
        <dbReference type="Pfam" id="PF01029"/>
    </source>
</evidence>
<evidence type="ECO:0000313" key="9">
    <source>
        <dbReference type="Proteomes" id="UP000824160"/>
    </source>
</evidence>
<evidence type="ECO:0000256" key="5">
    <source>
        <dbReference type="ARBA" id="ARBA00023163"/>
    </source>
</evidence>
<comment type="caution">
    <text evidence="8">The sequence shown here is derived from an EMBL/GenBank/DDBJ whole genome shotgun (WGS) entry which is preliminary data.</text>
</comment>
<dbReference type="InterPro" id="IPR011605">
    <property type="entry name" value="NusB_fam"/>
</dbReference>
<keyword evidence="4 6" id="KW-0805">Transcription regulation</keyword>
<keyword evidence="2 6" id="KW-0889">Transcription antitermination</keyword>
<evidence type="ECO:0000256" key="2">
    <source>
        <dbReference type="ARBA" id="ARBA00022814"/>
    </source>
</evidence>
<dbReference type="Pfam" id="PF01029">
    <property type="entry name" value="NusB"/>
    <property type="match status" value="1"/>
</dbReference>
<dbReference type="Proteomes" id="UP000824160">
    <property type="component" value="Unassembled WGS sequence"/>
</dbReference>
<dbReference type="AlphaFoldDB" id="A0A9D1H5W6"/>
<sequence length="142" mass="16107">MKKLTRHQMRENAFILVFERIFNDDSPSELLETAKENEELEITPEVEAMFLGVVRYQEPIDELISANLKKWKMERISKVSLAILRLGVYEIVYSDDVEDDIVVSECVKLAGDFAYEEDVSFINGVLGSIVRGIDAAASEMAD</sequence>
<evidence type="ECO:0000256" key="4">
    <source>
        <dbReference type="ARBA" id="ARBA00023015"/>
    </source>
</evidence>
<comment type="function">
    <text evidence="6">Involved in transcription antitermination. Required for transcription of ribosomal RNA (rRNA) genes. Binds specifically to the boxA antiterminator sequence of the ribosomal RNA (rrn) operons.</text>
</comment>
<dbReference type="Gene3D" id="1.10.940.10">
    <property type="entry name" value="NusB-like"/>
    <property type="match status" value="1"/>
</dbReference>
<dbReference type="EMBL" id="DVLW01000017">
    <property type="protein sequence ID" value="HIT93652.1"/>
    <property type="molecule type" value="Genomic_DNA"/>
</dbReference>
<name>A0A9D1H5W6_9FIRM</name>
<dbReference type="PANTHER" id="PTHR11078">
    <property type="entry name" value="N UTILIZATION SUBSTANCE PROTEIN B-RELATED"/>
    <property type="match status" value="1"/>
</dbReference>
<evidence type="ECO:0000256" key="6">
    <source>
        <dbReference type="HAMAP-Rule" id="MF_00073"/>
    </source>
</evidence>
<dbReference type="GO" id="GO:0003723">
    <property type="term" value="F:RNA binding"/>
    <property type="evidence" value="ECO:0007669"/>
    <property type="project" value="UniProtKB-UniRule"/>
</dbReference>
<dbReference type="GO" id="GO:0006353">
    <property type="term" value="P:DNA-templated transcription termination"/>
    <property type="evidence" value="ECO:0007669"/>
    <property type="project" value="UniProtKB-UniRule"/>
</dbReference>